<dbReference type="PANTHER" id="PTHR42760:SF133">
    <property type="entry name" value="3-OXOACYL-[ACYL-CARRIER-PROTEIN] REDUCTASE"/>
    <property type="match status" value="1"/>
</dbReference>
<protein>
    <submittedName>
        <fullName evidence="4">SDR family oxidoreductase</fullName>
    </submittedName>
</protein>
<dbReference type="SMART" id="SM00822">
    <property type="entry name" value="PKS_KR"/>
    <property type="match status" value="1"/>
</dbReference>
<dbReference type="InterPro" id="IPR036291">
    <property type="entry name" value="NAD(P)-bd_dom_sf"/>
</dbReference>
<evidence type="ECO:0000256" key="1">
    <source>
        <dbReference type="ARBA" id="ARBA00006484"/>
    </source>
</evidence>
<accession>A0ABX0Z6C0</accession>
<dbReference type="EMBL" id="JAATEO010000015">
    <property type="protein sequence ID" value="NJP33377.1"/>
    <property type="molecule type" value="Genomic_DNA"/>
</dbReference>
<keyword evidence="5" id="KW-1185">Reference proteome</keyword>
<comment type="caution">
    <text evidence="4">The sequence shown here is derived from an EMBL/GenBank/DDBJ whole genome shotgun (WGS) entry which is preliminary data.</text>
</comment>
<dbReference type="Pfam" id="PF13561">
    <property type="entry name" value="adh_short_C2"/>
    <property type="match status" value="1"/>
</dbReference>
<proteinExistence type="inferred from homology"/>
<feature type="domain" description="Ketoreductase" evidence="3">
    <location>
        <begin position="2"/>
        <end position="177"/>
    </location>
</feature>
<dbReference type="PRINTS" id="PR00080">
    <property type="entry name" value="SDRFAMILY"/>
</dbReference>
<evidence type="ECO:0000259" key="3">
    <source>
        <dbReference type="SMART" id="SM00822"/>
    </source>
</evidence>
<dbReference type="InterPro" id="IPR057326">
    <property type="entry name" value="KR_dom"/>
</dbReference>
<dbReference type="PRINTS" id="PR00081">
    <property type="entry name" value="GDHRDH"/>
</dbReference>
<dbReference type="PROSITE" id="PS00061">
    <property type="entry name" value="ADH_SHORT"/>
    <property type="match status" value="1"/>
</dbReference>
<dbReference type="InterPro" id="IPR002347">
    <property type="entry name" value="SDR_fam"/>
</dbReference>
<dbReference type="Gene3D" id="3.40.50.720">
    <property type="entry name" value="NAD(P)-binding Rossmann-like Domain"/>
    <property type="match status" value="1"/>
</dbReference>
<evidence type="ECO:0000256" key="2">
    <source>
        <dbReference type="ARBA" id="ARBA00023002"/>
    </source>
</evidence>
<evidence type="ECO:0000313" key="5">
    <source>
        <dbReference type="Proteomes" id="UP000783871"/>
    </source>
</evidence>
<comment type="similarity">
    <text evidence="1">Belongs to the short-chain dehydrogenases/reductases (SDR) family.</text>
</comment>
<keyword evidence="2" id="KW-0560">Oxidoreductase</keyword>
<gene>
    <name evidence="4" type="ORF">HCJ94_15630</name>
</gene>
<evidence type="ECO:0000313" key="4">
    <source>
        <dbReference type="EMBL" id="NJP33377.1"/>
    </source>
</evidence>
<name>A0ABX0Z6C0_9ACTN</name>
<sequence>MLITGGTRGIGRATALAAARAGARLVVCYGHDREHAEEFARELEKEGAGHRVVQADVTDEQDVTRLVEVCRETLGGLDAVVNNAGVDGRAALEELTPEEWARVVDINLTAAFLVTKAALPLIVDGGSVVLVGASAALRGRPHSAHYAASKSALVGLTRSVAREVGDRGVRVNTVAPGVIVTEPGGGPPPPVAELIKGMTALRRLGEPDEVAGPVLFLVGDESRYVSGSILHVDGGI</sequence>
<dbReference type="Proteomes" id="UP000783871">
    <property type="component" value="Unassembled WGS sequence"/>
</dbReference>
<dbReference type="InterPro" id="IPR020904">
    <property type="entry name" value="Sc_DH/Rdtase_CS"/>
</dbReference>
<organism evidence="4 5">
    <name type="scientific">Micromonospora thermarum</name>
    <dbReference type="NCBI Taxonomy" id="2720024"/>
    <lineage>
        <taxon>Bacteria</taxon>
        <taxon>Bacillati</taxon>
        <taxon>Actinomycetota</taxon>
        <taxon>Actinomycetes</taxon>
        <taxon>Micromonosporales</taxon>
        <taxon>Micromonosporaceae</taxon>
        <taxon>Micromonospora</taxon>
    </lineage>
</organism>
<reference evidence="4 5" key="1">
    <citation type="submission" date="2020-03" db="EMBL/GenBank/DDBJ databases">
        <title>WGS of actinomycetes isolated from Thailand.</title>
        <authorList>
            <person name="Thawai C."/>
        </authorList>
    </citation>
    <scope>NUCLEOTIDE SEQUENCE [LARGE SCALE GENOMIC DNA]</scope>
    <source>
        <strain evidence="4 5">HSS6-12</strain>
    </source>
</reference>
<dbReference type="SUPFAM" id="SSF51735">
    <property type="entry name" value="NAD(P)-binding Rossmann-fold domains"/>
    <property type="match status" value="1"/>
</dbReference>
<dbReference type="PANTHER" id="PTHR42760">
    <property type="entry name" value="SHORT-CHAIN DEHYDROGENASES/REDUCTASES FAMILY MEMBER"/>
    <property type="match status" value="1"/>
</dbReference>
<dbReference type="CDD" id="cd05233">
    <property type="entry name" value="SDR_c"/>
    <property type="match status" value="1"/>
</dbReference>